<reference evidence="1 2" key="1">
    <citation type="journal article" date="2016" name="Nat. Commun.">
        <title>Thousands of microbial genomes shed light on interconnected biogeochemical processes in an aquifer system.</title>
        <authorList>
            <person name="Anantharaman K."/>
            <person name="Brown C.T."/>
            <person name="Hug L.A."/>
            <person name="Sharon I."/>
            <person name="Castelle C.J."/>
            <person name="Probst A.J."/>
            <person name="Thomas B.C."/>
            <person name="Singh A."/>
            <person name="Wilkins M.J."/>
            <person name="Karaoz U."/>
            <person name="Brodie E.L."/>
            <person name="Williams K.H."/>
            <person name="Hubbard S.S."/>
            <person name="Banfield J.F."/>
        </authorList>
    </citation>
    <scope>NUCLEOTIDE SEQUENCE [LARGE SCALE GENOMIC DNA]</scope>
    <source>
        <strain evidence="2">RIFCSPLOWO2_12_FULL_64_10</strain>
    </source>
</reference>
<gene>
    <name evidence="1" type="ORF">A3F84_13400</name>
</gene>
<dbReference type="PANTHER" id="PTHR13887">
    <property type="entry name" value="GLUTATHIONE S-TRANSFERASE KAPPA"/>
    <property type="match status" value="1"/>
</dbReference>
<dbReference type="CDD" id="cd03025">
    <property type="entry name" value="DsbA_FrnE_like"/>
    <property type="match status" value="1"/>
</dbReference>
<evidence type="ECO:0000313" key="2">
    <source>
        <dbReference type="Proteomes" id="UP000178606"/>
    </source>
</evidence>
<sequence length="217" mass="24077">MSAILYYVADPMCSWCWGFHPVLRKVKASLPADVRLRYVMGGLARDTDEPMPDEVRAYVQNAWREVAARTGATFNWDFWTRCRPRRSTYPACRAVLCAAAQQEDAGPPCFEAVQRAYYQQARNPSDTDTLVALAGELGLDTARFAADLASPEIDERLHADFALRRRLGIRQFPSLVLEQGDLQTPITVGYDDAEPVLARLTLALNQAVGATGGRPTV</sequence>
<organism evidence="1 2">
    <name type="scientific">Handelsmanbacteria sp. (strain RIFCSPLOWO2_12_FULL_64_10)</name>
    <dbReference type="NCBI Taxonomy" id="1817868"/>
    <lineage>
        <taxon>Bacteria</taxon>
        <taxon>Candidatus Handelsmaniibacteriota</taxon>
    </lineage>
</organism>
<protein>
    <submittedName>
        <fullName evidence="1">Thioredoxin</fullName>
    </submittedName>
</protein>
<evidence type="ECO:0000313" key="1">
    <source>
        <dbReference type="EMBL" id="OGG43770.1"/>
    </source>
</evidence>
<dbReference type="Proteomes" id="UP000178606">
    <property type="component" value="Unassembled WGS sequence"/>
</dbReference>
<dbReference type="Gene3D" id="3.40.30.10">
    <property type="entry name" value="Glutaredoxin"/>
    <property type="match status" value="1"/>
</dbReference>
<accession>A0A1F6C3L0</accession>
<dbReference type="Gene3D" id="1.10.472.60">
    <property type="entry name" value="putative protein disulfide isomerase domain"/>
    <property type="match status" value="1"/>
</dbReference>
<dbReference type="InterPro" id="IPR036249">
    <property type="entry name" value="Thioredoxin-like_sf"/>
</dbReference>
<dbReference type="AlphaFoldDB" id="A0A1F6C3L0"/>
<name>A0A1F6C3L0_HANXR</name>
<dbReference type="Pfam" id="PF13743">
    <property type="entry name" value="Thioredoxin_5"/>
    <property type="match status" value="1"/>
</dbReference>
<comment type="caution">
    <text evidence="1">The sequence shown here is derived from an EMBL/GenBank/DDBJ whole genome shotgun (WGS) entry which is preliminary data.</text>
</comment>
<dbReference type="SUPFAM" id="SSF52833">
    <property type="entry name" value="Thioredoxin-like"/>
    <property type="match status" value="1"/>
</dbReference>
<dbReference type="EMBL" id="MFKF01000426">
    <property type="protein sequence ID" value="OGG43770.1"/>
    <property type="molecule type" value="Genomic_DNA"/>
</dbReference>
<dbReference type="PANTHER" id="PTHR13887:SF54">
    <property type="entry name" value="DSBA FAMILY PROTEIN"/>
    <property type="match status" value="1"/>
</dbReference>
<proteinExistence type="predicted"/>